<dbReference type="Gene3D" id="3.30.70.870">
    <property type="entry name" value="Elongation Factor G (Translational Gtpase), domain 3"/>
    <property type="match status" value="1"/>
</dbReference>
<dbReference type="SUPFAM" id="SSF54211">
    <property type="entry name" value="Ribosomal protein S5 domain 2-like"/>
    <property type="match status" value="1"/>
</dbReference>
<feature type="binding site" evidence="6">
    <location>
        <begin position="15"/>
        <end position="22"/>
    </location>
    <ligand>
        <name>GTP</name>
        <dbReference type="ChEBI" id="CHEBI:37565"/>
    </ligand>
</feature>
<keyword evidence="4 6" id="KW-0648">Protein biosynthesis</keyword>
<dbReference type="RefSeq" id="WP_023791765.1">
    <property type="nucleotide sequence ID" value="NC_023003.1"/>
</dbReference>
<comment type="function">
    <text evidence="6">Catalyzes the GTP-dependent ribosomal translocation step during translation elongation. During this step, the ribosome changes from the pre-translocational (PRE) to the post-translocational (POST) state as the newly formed A-site-bound peptidyl-tRNA and P-site-bound deacylated tRNA move to the P and E sites, respectively. Catalyzes the coordinated movement of the two tRNA molecules, the mRNA and conformational changes in the ribosome.</text>
</comment>
<dbReference type="STRING" id="673862.BABL1_gene_503"/>
<keyword evidence="3 6" id="KW-0251">Elongation factor</keyword>
<dbReference type="InterPro" id="IPR035649">
    <property type="entry name" value="EFG_V"/>
</dbReference>
<dbReference type="FunFam" id="2.40.30.10:FF:000006">
    <property type="entry name" value="Elongation factor G"/>
    <property type="match status" value="1"/>
</dbReference>
<dbReference type="CDD" id="cd16262">
    <property type="entry name" value="EFG_III"/>
    <property type="match status" value="1"/>
</dbReference>
<dbReference type="InterPro" id="IPR004540">
    <property type="entry name" value="Transl_elong_EFG/EF2"/>
</dbReference>
<dbReference type="Pfam" id="PF14492">
    <property type="entry name" value="EFG_III"/>
    <property type="match status" value="1"/>
</dbReference>
<dbReference type="eggNOG" id="COG0480">
    <property type="taxonomic scope" value="Bacteria"/>
</dbReference>
<dbReference type="PATRIC" id="fig|673862.3.peg.402"/>
<dbReference type="Pfam" id="PF00679">
    <property type="entry name" value="EFG_C"/>
    <property type="match status" value="1"/>
</dbReference>
<dbReference type="InterPro" id="IPR035647">
    <property type="entry name" value="EFG_III/V"/>
</dbReference>
<dbReference type="InterPro" id="IPR000795">
    <property type="entry name" value="T_Tr_GTP-bd_dom"/>
</dbReference>
<dbReference type="InterPro" id="IPR031157">
    <property type="entry name" value="G_TR_CS"/>
</dbReference>
<dbReference type="SUPFAM" id="SSF52540">
    <property type="entry name" value="P-loop containing nucleoside triphosphate hydrolases"/>
    <property type="match status" value="1"/>
</dbReference>
<comment type="similarity">
    <text evidence="1 6">Belongs to the TRAFAC class translation factor GTPase superfamily. Classic translation factor GTPase family. EF-G/EF-2 subfamily.</text>
</comment>
<dbReference type="PRINTS" id="PR00315">
    <property type="entry name" value="ELONGATNFCT"/>
</dbReference>
<name>V6DJ30_9BACT</name>
<dbReference type="InterPro" id="IPR041095">
    <property type="entry name" value="EFG_II"/>
</dbReference>
<dbReference type="NCBIfam" id="NF009381">
    <property type="entry name" value="PRK12740.1-5"/>
    <property type="match status" value="1"/>
</dbReference>
<proteinExistence type="inferred from homology"/>
<dbReference type="GO" id="GO:0005525">
    <property type="term" value="F:GTP binding"/>
    <property type="evidence" value="ECO:0007669"/>
    <property type="project" value="UniProtKB-UniRule"/>
</dbReference>
<keyword evidence="2 6" id="KW-0547">Nucleotide-binding</keyword>
<dbReference type="SUPFAM" id="SSF50447">
    <property type="entry name" value="Translation proteins"/>
    <property type="match status" value="1"/>
</dbReference>
<dbReference type="InterPro" id="IPR009022">
    <property type="entry name" value="EFG_III"/>
</dbReference>
<evidence type="ECO:0000256" key="6">
    <source>
        <dbReference type="HAMAP-Rule" id="MF_00054"/>
    </source>
</evidence>
<dbReference type="CDD" id="cd03713">
    <property type="entry name" value="EFG_mtEFG_C"/>
    <property type="match status" value="1"/>
</dbReference>
<evidence type="ECO:0000259" key="8">
    <source>
        <dbReference type="PROSITE" id="PS51722"/>
    </source>
</evidence>
<feature type="binding site" evidence="6">
    <location>
        <begin position="133"/>
        <end position="136"/>
    </location>
    <ligand>
        <name>GTP</name>
        <dbReference type="ChEBI" id="CHEBI:37565"/>
    </ligand>
</feature>
<dbReference type="Proteomes" id="UP000018769">
    <property type="component" value="Chromosome I"/>
</dbReference>
<dbReference type="Gene3D" id="2.40.30.10">
    <property type="entry name" value="Translation factors"/>
    <property type="match status" value="1"/>
</dbReference>
<dbReference type="InterPro" id="IPR047872">
    <property type="entry name" value="EFG_IV"/>
</dbReference>
<dbReference type="CDD" id="cd01434">
    <property type="entry name" value="EFG_mtEFG1_IV"/>
    <property type="match status" value="1"/>
</dbReference>
<dbReference type="PROSITE" id="PS00301">
    <property type="entry name" value="G_TR_1"/>
    <property type="match status" value="1"/>
</dbReference>
<dbReference type="PROSITE" id="PS51722">
    <property type="entry name" value="G_TR_2"/>
    <property type="match status" value="1"/>
</dbReference>
<dbReference type="InterPro" id="IPR000640">
    <property type="entry name" value="EFG_V-like"/>
</dbReference>
<dbReference type="GO" id="GO:0003924">
    <property type="term" value="F:GTPase activity"/>
    <property type="evidence" value="ECO:0007669"/>
    <property type="project" value="InterPro"/>
</dbReference>
<dbReference type="Pfam" id="PF03764">
    <property type="entry name" value="EFG_IV"/>
    <property type="match status" value="1"/>
</dbReference>
<gene>
    <name evidence="6 9" type="primary">fusA</name>
    <name evidence="9" type="ORF">BABL1_gene_503</name>
</gene>
<dbReference type="PANTHER" id="PTHR43261">
    <property type="entry name" value="TRANSLATION ELONGATION FACTOR G-RELATED"/>
    <property type="match status" value="1"/>
</dbReference>
<dbReference type="FunFam" id="3.30.70.240:FF:000001">
    <property type="entry name" value="Elongation factor G"/>
    <property type="match status" value="1"/>
</dbReference>
<dbReference type="NCBIfam" id="TIGR00484">
    <property type="entry name" value="EF-G"/>
    <property type="match status" value="1"/>
</dbReference>
<evidence type="ECO:0000256" key="4">
    <source>
        <dbReference type="ARBA" id="ARBA00022917"/>
    </source>
</evidence>
<feature type="binding site" evidence="6">
    <location>
        <begin position="79"/>
        <end position="83"/>
    </location>
    <ligand>
        <name>GTP</name>
        <dbReference type="ChEBI" id="CHEBI:37565"/>
    </ligand>
</feature>
<evidence type="ECO:0000256" key="2">
    <source>
        <dbReference type="ARBA" id="ARBA00022741"/>
    </source>
</evidence>
<dbReference type="GO" id="GO:0032790">
    <property type="term" value="P:ribosome disassembly"/>
    <property type="evidence" value="ECO:0007669"/>
    <property type="project" value="TreeGrafter"/>
</dbReference>
<dbReference type="GO" id="GO:0003746">
    <property type="term" value="F:translation elongation factor activity"/>
    <property type="evidence" value="ECO:0007669"/>
    <property type="project" value="UniProtKB-UniRule"/>
</dbReference>
<dbReference type="CDD" id="cd01886">
    <property type="entry name" value="EF-G"/>
    <property type="match status" value="1"/>
</dbReference>
<dbReference type="Gene3D" id="3.40.50.300">
    <property type="entry name" value="P-loop containing nucleotide triphosphate hydrolases"/>
    <property type="match status" value="1"/>
</dbReference>
<dbReference type="InterPro" id="IPR009000">
    <property type="entry name" value="Transl_B-barrel_sf"/>
</dbReference>
<dbReference type="CDD" id="cd04088">
    <property type="entry name" value="EFG_mtEFG_II"/>
    <property type="match status" value="1"/>
</dbReference>
<dbReference type="SUPFAM" id="SSF54980">
    <property type="entry name" value="EF-G C-terminal domain-like"/>
    <property type="match status" value="2"/>
</dbReference>
<evidence type="ECO:0000313" key="10">
    <source>
        <dbReference type="Proteomes" id="UP000018769"/>
    </source>
</evidence>
<dbReference type="EMBL" id="HG793133">
    <property type="protein sequence ID" value="CDK30516.1"/>
    <property type="molecule type" value="Genomic_DNA"/>
</dbReference>
<dbReference type="FunFam" id="3.30.70.870:FF:000001">
    <property type="entry name" value="Elongation factor G"/>
    <property type="match status" value="1"/>
</dbReference>
<dbReference type="FunFam" id="3.30.230.10:FF:000003">
    <property type="entry name" value="Elongation factor G"/>
    <property type="match status" value="1"/>
</dbReference>
<dbReference type="InterPro" id="IPR004161">
    <property type="entry name" value="EFTu-like_2"/>
</dbReference>
<dbReference type="OrthoDB" id="9804431at2"/>
<protein>
    <recommendedName>
        <fullName evidence="6 7">Elongation factor G</fullName>
        <shortName evidence="6">EF-G</shortName>
    </recommendedName>
</protein>
<keyword evidence="6" id="KW-0963">Cytoplasm</keyword>
<accession>V6DJ30</accession>
<dbReference type="Gene3D" id="3.30.230.10">
    <property type="match status" value="1"/>
</dbReference>
<dbReference type="Pfam" id="PF03144">
    <property type="entry name" value="GTP_EFTU_D2"/>
    <property type="match status" value="1"/>
</dbReference>
<evidence type="ECO:0000256" key="3">
    <source>
        <dbReference type="ARBA" id="ARBA00022768"/>
    </source>
</evidence>
<evidence type="ECO:0000256" key="5">
    <source>
        <dbReference type="ARBA" id="ARBA00023134"/>
    </source>
</evidence>
<comment type="subcellular location">
    <subcellularLocation>
        <location evidence="6">Cytoplasm</location>
    </subcellularLocation>
</comment>
<dbReference type="GO" id="GO:0005737">
    <property type="term" value="C:cytoplasm"/>
    <property type="evidence" value="ECO:0007669"/>
    <property type="project" value="UniProtKB-SubCell"/>
</dbReference>
<keyword evidence="10" id="KW-1185">Reference proteome</keyword>
<reference evidence="9 10" key="1">
    <citation type="journal article" date="2015" name="Biol. Direct">
        <title>Babela massiliensis, a representative of a widespread bacterial phylum with unusual adaptations to parasitism in amoebae.</title>
        <authorList>
            <person name="Pagnier I."/>
            <person name="Yutin N."/>
            <person name="Croce O."/>
            <person name="Makarova K.S."/>
            <person name="Wolf Y.I."/>
            <person name="Benamar S."/>
            <person name="Raoult D."/>
            <person name="Koonin E.V."/>
            <person name="La Scola B."/>
        </authorList>
    </citation>
    <scope>NUCLEOTIDE SEQUENCE [LARGE SCALE GENOMIC DNA]</scope>
    <source>
        <strain evidence="10">BABL1</strain>
    </source>
</reference>
<feature type="domain" description="Tr-type G" evidence="8">
    <location>
        <begin position="6"/>
        <end position="281"/>
    </location>
</feature>
<dbReference type="SMART" id="SM00889">
    <property type="entry name" value="EFG_IV"/>
    <property type="match status" value="1"/>
</dbReference>
<dbReference type="AlphaFoldDB" id="V6DJ30"/>
<dbReference type="InterPro" id="IPR020568">
    <property type="entry name" value="Ribosomal_Su5_D2-typ_SF"/>
</dbReference>
<dbReference type="InterPro" id="IPR014721">
    <property type="entry name" value="Ribsml_uS5_D2-typ_fold_subgr"/>
</dbReference>
<evidence type="ECO:0000256" key="7">
    <source>
        <dbReference type="NCBIfam" id="TIGR00484"/>
    </source>
</evidence>
<dbReference type="NCBIfam" id="TIGR00231">
    <property type="entry name" value="small_GTP"/>
    <property type="match status" value="1"/>
</dbReference>
<sequence>MSNYLEKYRNIGIAAHIDAGKTTVTERILFYTGVSHKIGEVHEGEATMDWMEQERERGITITSAATTCTWKNHQINIIDTPGHVDFTIEVGRSLRVLDGVVAVFCGVGGVQPQSETVWRQASRYKVPRIIFVNKLDRIGADFFKVLDDVNLKLKGNAVAMQIPVGQSDEFKSIIDILKGQMALFSEEDRGLTVKWVDVPEEYKDQLQELKSKIVEKAAELDDSLAERFLNEEEISVDEIKAALRKGTIERKITLAFCGTAFKNKGVQLLLDAVTDYLPSPLDIAAVEGMVPGTDVVEQRSAKLDEPFSGLIFKLMTDPFVGSLNFIRVYSGRITSGSYVYNATKGSKERVSRLLKMHANKKEEISELRAGDIGAIVGIKDATTGDTLCDENHPIILEKIDVPPPVISTSIEPKNKSDYEKLTLSLRKMMQEDPSFHFSYDKETNQTVISGMGELHLEIIVDRLKREHKIDVAQGRLQVAFKETIQKPVEIEGKYIKQTGGRGQYGHVWLKLEPLSRGKGYEFENKIVGGSIPREFIPAVEKGLDEAKNTGVLGGYPTVDFKAVLFDGSYHDVDSSELAFKMAASMAFKSGMAQADPVLLEPIMKVEVETPEEYMGDVMGDLNSRRGRILGMDSKIGNSVITSEVPLAEMFGYATQLRSMSKGRATYSMEFECYREVSKSAQEQLLKK</sequence>
<dbReference type="SMART" id="SM00838">
    <property type="entry name" value="EFG_C"/>
    <property type="match status" value="1"/>
</dbReference>
<dbReference type="HAMAP" id="MF_00054_B">
    <property type="entry name" value="EF_G_EF_2_B"/>
    <property type="match status" value="1"/>
</dbReference>
<dbReference type="FunFam" id="3.40.50.300:FF:000029">
    <property type="entry name" value="Elongation factor G"/>
    <property type="match status" value="1"/>
</dbReference>
<dbReference type="InterPro" id="IPR027417">
    <property type="entry name" value="P-loop_NTPase"/>
</dbReference>
<evidence type="ECO:0000313" key="9">
    <source>
        <dbReference type="EMBL" id="CDK30516.1"/>
    </source>
</evidence>
<dbReference type="InterPro" id="IPR005517">
    <property type="entry name" value="Transl_elong_EFG/EF2_IV"/>
</dbReference>
<evidence type="ECO:0000256" key="1">
    <source>
        <dbReference type="ARBA" id="ARBA00005870"/>
    </source>
</evidence>
<dbReference type="HOGENOM" id="CLU_002794_4_1_7"/>
<dbReference type="Gene3D" id="3.30.70.240">
    <property type="match status" value="1"/>
</dbReference>
<dbReference type="KEGG" id="dpb:BABL1_gene_503"/>
<dbReference type="Pfam" id="PF00009">
    <property type="entry name" value="GTP_EFTU"/>
    <property type="match status" value="1"/>
</dbReference>
<dbReference type="InterPro" id="IPR005225">
    <property type="entry name" value="Small_GTP-bd"/>
</dbReference>
<organism evidence="9 10">
    <name type="scientific">Candidatus Babela massiliensis</name>
    <dbReference type="NCBI Taxonomy" id="673862"/>
    <lineage>
        <taxon>Bacteria</taxon>
        <taxon>Candidatus Babelota</taxon>
        <taxon>Candidatus Babeliae</taxon>
        <taxon>Candidatus Babeliales</taxon>
        <taxon>Candidatus Babeliaceae</taxon>
        <taxon>Candidatus Babela</taxon>
    </lineage>
</organism>
<dbReference type="PANTHER" id="PTHR43261:SF1">
    <property type="entry name" value="RIBOSOME-RELEASING FACTOR 2, MITOCHONDRIAL"/>
    <property type="match status" value="1"/>
</dbReference>
<keyword evidence="5 6" id="KW-0342">GTP-binding</keyword>